<dbReference type="AlphaFoldDB" id="A0A7Y0Q755"/>
<reference evidence="2 3" key="1">
    <citation type="submission" date="2020-04" db="EMBL/GenBank/DDBJ databases">
        <title>Thalassotalea sp. M1531, isolated from the surface of marine red alga.</title>
        <authorList>
            <person name="Pang L."/>
            <person name="Lu D.-C."/>
        </authorList>
    </citation>
    <scope>NUCLEOTIDE SEQUENCE [LARGE SCALE GENOMIC DNA]</scope>
    <source>
        <strain evidence="2 3">M1531</strain>
    </source>
</reference>
<accession>A0A7Y0Q755</accession>
<evidence type="ECO:0000313" key="2">
    <source>
        <dbReference type="EMBL" id="NMP30695.1"/>
    </source>
</evidence>
<organism evidence="2 3">
    <name type="scientific">Thalassotalea algicola</name>
    <dbReference type="NCBI Taxonomy" id="2716224"/>
    <lineage>
        <taxon>Bacteria</taxon>
        <taxon>Pseudomonadati</taxon>
        <taxon>Pseudomonadota</taxon>
        <taxon>Gammaproteobacteria</taxon>
        <taxon>Alteromonadales</taxon>
        <taxon>Colwelliaceae</taxon>
        <taxon>Thalassotalea</taxon>
    </lineage>
</organism>
<name>A0A7Y0Q755_9GAMM</name>
<dbReference type="Proteomes" id="UP000568664">
    <property type="component" value="Unassembled WGS sequence"/>
</dbReference>
<feature type="chain" id="PRO_5031467440" description="DUF2946 domain-containing protein" evidence="1">
    <location>
        <begin position="22"/>
        <end position="110"/>
    </location>
</feature>
<gene>
    <name evidence="2" type="ORF">HII17_03885</name>
</gene>
<keyword evidence="3" id="KW-1185">Reference proteome</keyword>
<sequence length="110" mass="12372">MMKQILFMIFLISLAVGQPQASVDHECKSQSAQHQHSIEMDHHAMMEMEEMDCCKTLCQCQISSCSSSASIAMFSAQIPVFELTQEVPIHFNEGRLVQLQDLAYKPPILA</sequence>
<evidence type="ECO:0008006" key="4">
    <source>
        <dbReference type="Google" id="ProtNLM"/>
    </source>
</evidence>
<evidence type="ECO:0000313" key="3">
    <source>
        <dbReference type="Proteomes" id="UP000568664"/>
    </source>
</evidence>
<proteinExistence type="predicted"/>
<comment type="caution">
    <text evidence="2">The sequence shown here is derived from an EMBL/GenBank/DDBJ whole genome shotgun (WGS) entry which is preliminary data.</text>
</comment>
<protein>
    <recommendedName>
        <fullName evidence="4">DUF2946 domain-containing protein</fullName>
    </recommendedName>
</protein>
<keyword evidence="1" id="KW-0732">Signal</keyword>
<evidence type="ECO:0000256" key="1">
    <source>
        <dbReference type="SAM" id="SignalP"/>
    </source>
</evidence>
<dbReference type="EMBL" id="JABBXH010000001">
    <property type="protein sequence ID" value="NMP30695.1"/>
    <property type="molecule type" value="Genomic_DNA"/>
</dbReference>
<feature type="signal peptide" evidence="1">
    <location>
        <begin position="1"/>
        <end position="21"/>
    </location>
</feature>